<evidence type="ECO:0000313" key="3">
    <source>
        <dbReference type="EMBL" id="SUZ56054.1"/>
    </source>
</evidence>
<protein>
    <recommendedName>
        <fullName evidence="4">FlgD Ig-like domain-containing protein</fullName>
    </recommendedName>
</protein>
<accession>A0A381NPJ9</accession>
<evidence type="ECO:0000259" key="2">
    <source>
        <dbReference type="Pfam" id="PF13229"/>
    </source>
</evidence>
<gene>
    <name evidence="3" type="ORF">METZ01_LOCUS8908</name>
</gene>
<dbReference type="PANTHER" id="PTHR11319">
    <property type="entry name" value="G PROTEIN-COUPLED RECEPTOR-RELATED"/>
    <property type="match status" value="1"/>
</dbReference>
<feature type="domain" description="DUF1565" evidence="1">
    <location>
        <begin position="431"/>
        <end position="471"/>
    </location>
</feature>
<dbReference type="AlphaFoldDB" id="A0A381NPJ9"/>
<dbReference type="SMART" id="SM00710">
    <property type="entry name" value="PbH1"/>
    <property type="match status" value="12"/>
</dbReference>
<evidence type="ECO:0000259" key="1">
    <source>
        <dbReference type="Pfam" id="PF07602"/>
    </source>
</evidence>
<dbReference type="EMBL" id="UINC01000477">
    <property type="protein sequence ID" value="SUZ56054.1"/>
    <property type="molecule type" value="Genomic_DNA"/>
</dbReference>
<dbReference type="SUPFAM" id="SSF51126">
    <property type="entry name" value="Pectin lyase-like"/>
    <property type="match status" value="2"/>
</dbReference>
<name>A0A381NPJ9_9ZZZZ</name>
<dbReference type="InterPro" id="IPR011050">
    <property type="entry name" value="Pectin_lyase_fold/virulence"/>
</dbReference>
<dbReference type="PANTHER" id="PTHR11319:SF35">
    <property type="entry name" value="OUTER MEMBRANE PROTEIN PMPC-RELATED"/>
    <property type="match status" value="1"/>
</dbReference>
<evidence type="ECO:0008006" key="4">
    <source>
        <dbReference type="Google" id="ProtNLM"/>
    </source>
</evidence>
<proteinExistence type="predicted"/>
<dbReference type="InterPro" id="IPR026444">
    <property type="entry name" value="Secre_tail"/>
</dbReference>
<dbReference type="Pfam" id="PF07602">
    <property type="entry name" value="DUF1565"/>
    <property type="match status" value="1"/>
</dbReference>
<feature type="domain" description="Right handed beta helix" evidence="2">
    <location>
        <begin position="255"/>
        <end position="373"/>
    </location>
</feature>
<feature type="domain" description="Right handed beta helix" evidence="2">
    <location>
        <begin position="85"/>
        <end position="211"/>
    </location>
</feature>
<dbReference type="Pfam" id="PF13229">
    <property type="entry name" value="Beta_helix"/>
    <property type="match status" value="2"/>
</dbReference>
<dbReference type="InterPro" id="IPR011459">
    <property type="entry name" value="DUF1565"/>
</dbReference>
<dbReference type="Gene3D" id="2.160.20.10">
    <property type="entry name" value="Single-stranded right-handed beta-helix, Pectin lyase-like"/>
    <property type="match status" value="2"/>
</dbReference>
<dbReference type="Gene3D" id="2.60.40.4070">
    <property type="match status" value="1"/>
</dbReference>
<organism evidence="3">
    <name type="scientific">marine metagenome</name>
    <dbReference type="NCBI Taxonomy" id="408172"/>
    <lineage>
        <taxon>unclassified sequences</taxon>
        <taxon>metagenomes</taxon>
        <taxon>ecological metagenomes</taxon>
    </lineage>
</organism>
<dbReference type="InterPro" id="IPR006626">
    <property type="entry name" value="PbH1"/>
</dbReference>
<reference evidence="3" key="1">
    <citation type="submission" date="2018-05" db="EMBL/GenBank/DDBJ databases">
        <authorList>
            <person name="Lanie J.A."/>
            <person name="Ng W.-L."/>
            <person name="Kazmierczak K.M."/>
            <person name="Andrzejewski T.M."/>
            <person name="Davidsen T.M."/>
            <person name="Wayne K.J."/>
            <person name="Tettelin H."/>
            <person name="Glass J.I."/>
            <person name="Rusch D."/>
            <person name="Podicherti R."/>
            <person name="Tsui H.-C.T."/>
            <person name="Winkler M.E."/>
        </authorList>
    </citation>
    <scope>NUCLEOTIDE SEQUENCE</scope>
</reference>
<dbReference type="InterPro" id="IPR039448">
    <property type="entry name" value="Beta_helix"/>
</dbReference>
<dbReference type="NCBIfam" id="TIGR04183">
    <property type="entry name" value="Por_Secre_tail"/>
    <property type="match status" value="1"/>
</dbReference>
<dbReference type="InterPro" id="IPR012334">
    <property type="entry name" value="Pectin_lyas_fold"/>
</dbReference>
<sequence length="895" mass="94851">MAKNILIPFLMLTLSALSAATYTVPGDYAAIQAAITTTIDGDSIIVAPGFYYENIDFLGKAIVITSRFEIENDTLLIDSTVIDGLENGSVCTFKNGENNNSVLSGFTLKNGNGNNEDPDENGSYFHYGGGIYCQGSSPTIIYCTIQNNNSAGGGGGGIFCFEASPVFQNCTVVDNSTDDVGGGLYARNGSSPEFFHCRFTGNIAEYGGGCYLRSISSPMMSSTVVENNTASNTGGGIVLKDDANLVADSLFIKDNISEGLGGGLYINNANPDLSWILITDNTASSGGGLYIRSSSFVDITHATIANNIAGLFGDGFYLRDDCEVIITNSIIYSNQDVQIYFRDSGDEASLDIDYSNVEHGEDGIVTNGNANLTWGDYNMAVEPFFCNESAGNYYLRENSPCVTGGDNNDLMGCFGPGCGPINVGPSWYVAVDGNDDMDGSLETPFATIQRAIDGAADGDTIRLNPGTYIESINFIEKQLVLESLAYEQNNFNLINATILSSPPAGRTCLVLSGSESENATLRGITISGGSDPYGGGLVIENCSPVLENLIVRDNNAEIGGGIYLSDSDALLVDVTVRGNSANLGGGIYITGGSPVLNGVWVESNIAYWGAGLYFESAEPSLLYATIRENDAFIEGGGLYQMGGTGNISWTAFEQNNGSDFGGGIVGYQAAIVLNQATFAGNAAGDGSVIAMYSSAVEIQNSIIWGNNGNIFRVTTDNNTSTIGLSFSNVEGGATAIPSTDSLIVGIGAGLLNDNPDYCNVEDNDYRVSDGSICVTASDSGSIIGAYENTCEGPLTVRSRNDFHLGFQLKQNYPNPFNPTTTIEYNLVESGYHSMRVYSLDGRLIRTIKNEFGGPGSHKITWNGKNDFGKQAAAGMYLYILDVQNRKLSGKMLLLK</sequence>